<dbReference type="GO" id="GO:0006635">
    <property type="term" value="P:fatty acid beta-oxidation"/>
    <property type="evidence" value="ECO:0007669"/>
    <property type="project" value="EnsemblFungi"/>
</dbReference>
<proteinExistence type="predicted"/>
<dbReference type="GO" id="GO:0042760">
    <property type="term" value="P:very long-chain fatty acid catabolic process"/>
    <property type="evidence" value="ECO:0007669"/>
    <property type="project" value="EnsemblFungi"/>
</dbReference>
<dbReference type="STRING" id="1441469.A0A225AQK7"/>
<dbReference type="PANTHER" id="PTHR43272:SF33">
    <property type="entry name" value="AMP-BINDING DOMAIN-CONTAINING PROTEIN-RELATED"/>
    <property type="match status" value="1"/>
</dbReference>
<keyword evidence="1" id="KW-0547">Nucleotide-binding</keyword>
<dbReference type="InterPro" id="IPR020845">
    <property type="entry name" value="AMP-binding_CS"/>
</dbReference>
<feature type="region of interest" description="Disordered" evidence="3">
    <location>
        <begin position="1"/>
        <end position="32"/>
    </location>
</feature>
<dbReference type="SUPFAM" id="SSF56801">
    <property type="entry name" value="Acetyl-CoA synthetase-like"/>
    <property type="match status" value="1"/>
</dbReference>
<gene>
    <name evidence="5" type="ORF">UA08_07685</name>
</gene>
<dbReference type="Gene3D" id="3.40.50.12780">
    <property type="entry name" value="N-terminal domain of ligase-like"/>
    <property type="match status" value="1"/>
</dbReference>
<dbReference type="RefSeq" id="XP_020117337.1">
    <property type="nucleotide sequence ID" value="XM_020262606.1"/>
</dbReference>
<dbReference type="GO" id="GO:0005783">
    <property type="term" value="C:endoplasmic reticulum"/>
    <property type="evidence" value="ECO:0007669"/>
    <property type="project" value="TreeGrafter"/>
</dbReference>
<dbReference type="GO" id="GO:0015910">
    <property type="term" value="P:long-chain fatty acid import into peroxisome"/>
    <property type="evidence" value="ECO:0007669"/>
    <property type="project" value="EnsemblFungi"/>
</dbReference>
<dbReference type="GO" id="GO:0004467">
    <property type="term" value="F:long-chain fatty acid-CoA ligase activity"/>
    <property type="evidence" value="ECO:0007669"/>
    <property type="project" value="EnsemblFungi"/>
</dbReference>
<dbReference type="Proteomes" id="UP000214365">
    <property type="component" value="Unassembled WGS sequence"/>
</dbReference>
<accession>A0A225AQK7</accession>
<protein>
    <recommendedName>
        <fullName evidence="4">AMP-dependent synthetase/ligase domain-containing protein</fullName>
    </recommendedName>
</protein>
<keyword evidence="2" id="KW-0067">ATP-binding</keyword>
<comment type="caution">
    <text evidence="5">The sequence shown here is derived from an EMBL/GenBank/DDBJ whole genome shotgun (WGS) entry which is preliminary data.</text>
</comment>
<dbReference type="OrthoDB" id="1700726at2759"/>
<dbReference type="GO" id="GO:0005777">
    <property type="term" value="C:peroxisome"/>
    <property type="evidence" value="ECO:0007669"/>
    <property type="project" value="EnsemblFungi"/>
</dbReference>
<evidence type="ECO:0000313" key="6">
    <source>
        <dbReference type="Proteomes" id="UP000214365"/>
    </source>
</evidence>
<evidence type="ECO:0000259" key="4">
    <source>
        <dbReference type="Pfam" id="PF00501"/>
    </source>
</evidence>
<dbReference type="InterPro" id="IPR000873">
    <property type="entry name" value="AMP-dep_synth/lig_dom"/>
</dbReference>
<dbReference type="EMBL" id="LFMY01000012">
    <property type="protein sequence ID" value="OKL57216.1"/>
    <property type="molecule type" value="Genomic_DNA"/>
</dbReference>
<dbReference type="GO" id="GO:0031957">
    <property type="term" value="F:very long-chain fatty acid-CoA ligase activity"/>
    <property type="evidence" value="ECO:0007669"/>
    <property type="project" value="EnsemblFungi"/>
</dbReference>
<dbReference type="GO" id="GO:0016020">
    <property type="term" value="C:membrane"/>
    <property type="evidence" value="ECO:0007669"/>
    <property type="project" value="TreeGrafter"/>
</dbReference>
<evidence type="ECO:0000256" key="2">
    <source>
        <dbReference type="ARBA" id="ARBA00022840"/>
    </source>
</evidence>
<dbReference type="GeneID" id="31007441"/>
<dbReference type="AlphaFoldDB" id="A0A225AQK7"/>
<name>A0A225AQK7_TALAT</name>
<evidence type="ECO:0000256" key="3">
    <source>
        <dbReference type="SAM" id="MobiDB-lite"/>
    </source>
</evidence>
<dbReference type="Pfam" id="PF00501">
    <property type="entry name" value="AMP-binding"/>
    <property type="match status" value="1"/>
</dbReference>
<dbReference type="GO" id="GO:0031956">
    <property type="term" value="F:medium-chain fatty acid-CoA ligase activity"/>
    <property type="evidence" value="ECO:0007669"/>
    <property type="project" value="EnsemblFungi"/>
</dbReference>
<evidence type="ECO:0000313" key="5">
    <source>
        <dbReference type="EMBL" id="OKL57216.1"/>
    </source>
</evidence>
<dbReference type="PANTHER" id="PTHR43272">
    <property type="entry name" value="LONG-CHAIN-FATTY-ACID--COA LIGASE"/>
    <property type="match status" value="1"/>
</dbReference>
<dbReference type="InterPro" id="IPR042099">
    <property type="entry name" value="ANL_N_sf"/>
</dbReference>
<reference evidence="5 6" key="1">
    <citation type="submission" date="2015-06" db="EMBL/GenBank/DDBJ databases">
        <title>Talaromyces atroroseus IBT 11181 draft genome.</title>
        <authorList>
            <person name="Rasmussen K.B."/>
            <person name="Rasmussen S."/>
            <person name="Petersen B."/>
            <person name="Sicheritz-Ponten T."/>
            <person name="Mortensen U.H."/>
            <person name="Thrane U."/>
        </authorList>
    </citation>
    <scope>NUCLEOTIDE SEQUENCE [LARGE SCALE GENOMIC DNA]</scope>
    <source>
        <strain evidence="5 6">IBT 11181</strain>
    </source>
</reference>
<evidence type="ECO:0000256" key="1">
    <source>
        <dbReference type="ARBA" id="ARBA00022741"/>
    </source>
</evidence>
<keyword evidence="6" id="KW-1185">Reference proteome</keyword>
<dbReference type="GO" id="GO:0005524">
    <property type="term" value="F:ATP binding"/>
    <property type="evidence" value="ECO:0007669"/>
    <property type="project" value="UniProtKB-KW"/>
</dbReference>
<feature type="domain" description="AMP-dependent synthetase/ligase" evidence="4">
    <location>
        <begin position="66"/>
        <end position="511"/>
    </location>
</feature>
<dbReference type="PROSITE" id="PS00455">
    <property type="entry name" value="AMP_BINDING"/>
    <property type="match status" value="1"/>
</dbReference>
<dbReference type="GO" id="GO:0015916">
    <property type="term" value="P:fatty-acyl-CoA transport"/>
    <property type="evidence" value="ECO:0007669"/>
    <property type="project" value="EnsemblFungi"/>
</dbReference>
<organism evidence="5 6">
    <name type="scientific">Talaromyces atroroseus</name>
    <dbReference type="NCBI Taxonomy" id="1441469"/>
    <lineage>
        <taxon>Eukaryota</taxon>
        <taxon>Fungi</taxon>
        <taxon>Dikarya</taxon>
        <taxon>Ascomycota</taxon>
        <taxon>Pezizomycotina</taxon>
        <taxon>Eurotiomycetes</taxon>
        <taxon>Eurotiomycetidae</taxon>
        <taxon>Eurotiales</taxon>
        <taxon>Trichocomaceae</taxon>
        <taxon>Talaromyces</taxon>
        <taxon>Talaromyces sect. Trachyspermi</taxon>
    </lineage>
</organism>
<sequence length="706" mass="78564">MFFSQPVHMTRAEELRKPPPKGSPYSVAIPGSEVPGRSQVYRPWNMQKELLVSLDPAVSTVHDMFESSANRNPKLRCLGTRPYDSKTKSFGPYQWIDYQTVQKRRANLGVGLVELHKKHGHDGEKYGVGLWCQNRPEWQITDLACASQSLFSVSIYDVLGPDTTEYIINHAELNCVVTSLPHIPALIKLKPKLPTLKFIVSLDPLDADEHPGLSKRALLKDMANGLGLSIYGIEEVEELGASLNRPYNPPSADDIVTINYTSGTTGPPKGVVLTHKNAVSSVSSSMVITTNKPGDISISYLPLAHIYERMIEQACLWTGGGIGYYHGEILELVDDLKILRPNAFVSVPRLYTRFAGAVRNATVDAPGFKGKLSRHVVDAKLANLANPDTTNATEKHALYDRIWTRKVASALGLDRVKNMASGSAPLDPTIHNFMRVATGSNFVQGYGLTESYALTLVQNIDDRSVSNCGGLIVADEACLASLPDMEYSVDDKPFPRGELLIRGNTIFREYFKNPEETAAAFTEDGWFRTGDVCTIDELGRFRIIDRRKNVLKLAQGEYISPERLEGIFLAEHTYLAQAYVHGDSMQTSLVGIFGVQPDTFAAFASRVLQQEINPTDLKQIESVLHDDRLRKAVLKDFERTAKKHKFAGYERVRNISLMMEPFSIDNDLLTPTLKMKRPPIVKKFRTLLDNLYAQLAEEQAAPKAKL</sequence>